<dbReference type="PANTHER" id="PTHR34853:SF1">
    <property type="entry name" value="LIPASE 5"/>
    <property type="match status" value="1"/>
</dbReference>
<comment type="caution">
    <text evidence="2">The sequence shown here is derived from an EMBL/GenBank/DDBJ whole genome shotgun (WGS) entry which is preliminary data.</text>
</comment>
<dbReference type="InterPro" id="IPR005152">
    <property type="entry name" value="Lipase_secreted"/>
</dbReference>
<dbReference type="SUPFAM" id="SSF53474">
    <property type="entry name" value="alpha/beta-Hydrolases"/>
    <property type="match status" value="1"/>
</dbReference>
<dbReference type="Proteomes" id="UP001501581">
    <property type="component" value="Unassembled WGS sequence"/>
</dbReference>
<organism evidence="2 3">
    <name type="scientific">Nocardioides dubius</name>
    <dbReference type="NCBI Taxonomy" id="317019"/>
    <lineage>
        <taxon>Bacteria</taxon>
        <taxon>Bacillati</taxon>
        <taxon>Actinomycetota</taxon>
        <taxon>Actinomycetes</taxon>
        <taxon>Propionibacteriales</taxon>
        <taxon>Nocardioidaceae</taxon>
        <taxon>Nocardioides</taxon>
    </lineage>
</organism>
<dbReference type="PANTHER" id="PTHR34853">
    <property type="match status" value="1"/>
</dbReference>
<keyword evidence="3" id="KW-1185">Reference proteome</keyword>
<dbReference type="EMBL" id="BAAALG010000010">
    <property type="protein sequence ID" value="GAA1104538.1"/>
    <property type="molecule type" value="Genomic_DNA"/>
</dbReference>
<dbReference type="InterPro" id="IPR029058">
    <property type="entry name" value="AB_hydrolase_fold"/>
</dbReference>
<dbReference type="Pfam" id="PF03583">
    <property type="entry name" value="LIP"/>
    <property type="match status" value="2"/>
</dbReference>
<feature type="transmembrane region" description="Helical" evidence="1">
    <location>
        <begin position="9"/>
        <end position="30"/>
    </location>
</feature>
<evidence type="ECO:0000256" key="1">
    <source>
        <dbReference type="SAM" id="Phobius"/>
    </source>
</evidence>
<proteinExistence type="predicted"/>
<protein>
    <submittedName>
        <fullName evidence="2">Alpha/beta fold hydrolase</fullName>
    </submittedName>
</protein>
<keyword evidence="1" id="KW-0812">Transmembrane</keyword>
<dbReference type="Gene3D" id="3.40.50.1820">
    <property type="entry name" value="alpha/beta hydrolase"/>
    <property type="match status" value="2"/>
</dbReference>
<gene>
    <name evidence="2" type="ORF">GCM10009668_24690</name>
</gene>
<sequence>MKRKRRMQVMVISVVTVMAVAVGLIAWLVLRGDDRQERQFDARRAGDLVSMQPWSEVHVGDAEVWKIRYLTTDRSGTVRAATGLVSVPRDVAAGAPVVGYAHGTTGIARRCAPSERGTPMPTDGGAVESALAQGWVVVAPDYSGLGSAGPHGYLVGKEAAHDLLDAVRAVRQMPDLELGQESFVWGQSQGGHAALWAGVEAKRYAPELQLDGVAAAAPPTDLATMMAANATTPGITRVHAYLLDSWRKVYPGSGLWSEVAPEKRRVIARIGAQCGFDAVTAEESALAMPILPDSGPGTPMGRLLRANSPTGRIAAPVLISQGDMDQVVPMAQQKEWVAARCAQGTRIDFRQHPNVDHPGIAYVSDVEIVAWIKGRLAGKPGSSTC</sequence>
<dbReference type="RefSeq" id="WP_343994821.1">
    <property type="nucleotide sequence ID" value="NZ_BAAALG010000010.1"/>
</dbReference>
<dbReference type="GO" id="GO:0016787">
    <property type="term" value="F:hydrolase activity"/>
    <property type="evidence" value="ECO:0007669"/>
    <property type="project" value="UniProtKB-KW"/>
</dbReference>
<dbReference type="PIRSF" id="PIRSF029171">
    <property type="entry name" value="Esterase_LipA"/>
    <property type="match status" value="1"/>
</dbReference>
<evidence type="ECO:0000313" key="3">
    <source>
        <dbReference type="Proteomes" id="UP001501581"/>
    </source>
</evidence>
<reference evidence="2 3" key="1">
    <citation type="journal article" date="2019" name="Int. J. Syst. Evol. Microbiol.">
        <title>The Global Catalogue of Microorganisms (GCM) 10K type strain sequencing project: providing services to taxonomists for standard genome sequencing and annotation.</title>
        <authorList>
            <consortium name="The Broad Institute Genomics Platform"/>
            <consortium name="The Broad Institute Genome Sequencing Center for Infectious Disease"/>
            <person name="Wu L."/>
            <person name="Ma J."/>
        </authorList>
    </citation>
    <scope>NUCLEOTIDE SEQUENCE [LARGE SCALE GENOMIC DNA]</scope>
    <source>
        <strain evidence="2 3">JCM 13008</strain>
    </source>
</reference>
<name>A0ABN1TX14_9ACTN</name>
<keyword evidence="1" id="KW-0472">Membrane</keyword>
<keyword evidence="2" id="KW-0378">Hydrolase</keyword>
<evidence type="ECO:0000313" key="2">
    <source>
        <dbReference type="EMBL" id="GAA1104538.1"/>
    </source>
</evidence>
<accession>A0ABN1TX14</accession>
<keyword evidence="1" id="KW-1133">Transmembrane helix</keyword>